<protein>
    <recommendedName>
        <fullName evidence="3 8">Cytochrome c oxidase subunit 3</fullName>
    </recommendedName>
</protein>
<evidence type="ECO:0000256" key="6">
    <source>
        <dbReference type="ARBA" id="ARBA00022989"/>
    </source>
</evidence>
<keyword evidence="5" id="KW-1278">Translocase</keyword>
<dbReference type="Pfam" id="PF00510">
    <property type="entry name" value="COX3"/>
    <property type="match status" value="1"/>
</dbReference>
<dbReference type="PROSITE" id="PS50253">
    <property type="entry name" value="COX3"/>
    <property type="match status" value="1"/>
</dbReference>
<keyword evidence="6 9" id="KW-1133">Transmembrane helix</keyword>
<feature type="transmembrane region" description="Helical" evidence="9">
    <location>
        <begin position="47"/>
        <end position="62"/>
    </location>
</feature>
<dbReference type="Gene3D" id="1.20.120.80">
    <property type="entry name" value="Cytochrome c oxidase, subunit III, four-helix bundle"/>
    <property type="match status" value="1"/>
</dbReference>
<evidence type="ECO:0000259" key="10">
    <source>
        <dbReference type="PROSITE" id="PS50253"/>
    </source>
</evidence>
<evidence type="ECO:0000256" key="9">
    <source>
        <dbReference type="SAM" id="Phobius"/>
    </source>
</evidence>
<dbReference type="GO" id="GO:0006123">
    <property type="term" value="P:mitochondrial electron transport, cytochrome c to oxygen"/>
    <property type="evidence" value="ECO:0007669"/>
    <property type="project" value="TreeGrafter"/>
</dbReference>
<dbReference type="InterPro" id="IPR013833">
    <property type="entry name" value="Cyt_c_oxidase_su3_a-hlx"/>
</dbReference>
<dbReference type="InterPro" id="IPR000298">
    <property type="entry name" value="Cyt_c_oxidase-like_su3"/>
</dbReference>
<keyword evidence="8 11" id="KW-0496">Mitochondrion</keyword>
<dbReference type="RefSeq" id="NP_150317.1">
    <property type="nucleotide sequence ID" value="NC_003052.1"/>
</dbReference>
<comment type="subcellular location">
    <subcellularLocation>
        <location evidence="1">Membrane</location>
        <topology evidence="1">Multi-pass membrane protein</topology>
    </subcellularLocation>
</comment>
<keyword evidence="11" id="KW-0560">Oxidoreductase</keyword>
<dbReference type="GeneID" id="809635"/>
<feature type="transmembrane region" description="Helical" evidence="9">
    <location>
        <begin position="82"/>
        <end position="105"/>
    </location>
</feature>
<feature type="transmembrane region" description="Helical" evidence="9">
    <location>
        <begin position="161"/>
        <end position="179"/>
    </location>
</feature>
<dbReference type="GO" id="GO:0005739">
    <property type="term" value="C:mitochondrion"/>
    <property type="evidence" value="ECO:0007669"/>
    <property type="project" value="TreeGrafter"/>
</dbReference>
<dbReference type="InterPro" id="IPR033945">
    <property type="entry name" value="Cyt_c_oxase_su3_dom"/>
</dbReference>
<dbReference type="SUPFAM" id="SSF81452">
    <property type="entry name" value="Cytochrome c oxidase subunit III-like"/>
    <property type="match status" value="1"/>
</dbReference>
<proteinExistence type="inferred from homology"/>
<evidence type="ECO:0000256" key="3">
    <source>
        <dbReference type="ARBA" id="ARBA00015944"/>
    </source>
</evidence>
<dbReference type="GO" id="GO:0016491">
    <property type="term" value="F:oxidoreductase activity"/>
    <property type="evidence" value="ECO:0007669"/>
    <property type="project" value="UniProtKB-KW"/>
</dbReference>
<feature type="transmembrane region" description="Helical" evidence="9">
    <location>
        <begin position="21"/>
        <end position="41"/>
    </location>
</feature>
<dbReference type="PANTHER" id="PTHR11403:SF7">
    <property type="entry name" value="CYTOCHROME C OXIDASE SUBUNIT 3"/>
    <property type="match status" value="1"/>
</dbReference>
<evidence type="ECO:0000313" key="11">
    <source>
        <dbReference type="EMBL" id="AAK84246.1"/>
    </source>
</evidence>
<geneLocation type="mitochondrion" evidence="11"/>
<feature type="domain" description="Heme-copper oxidase subunit III family profile" evidence="10">
    <location>
        <begin position="9"/>
        <end position="264"/>
    </location>
</feature>
<evidence type="ECO:0000256" key="1">
    <source>
        <dbReference type="ARBA" id="ARBA00004141"/>
    </source>
</evidence>
<comment type="function">
    <text evidence="8">Component of the cytochrome c oxidase, the last enzyme in the mitochondrial electron transport chain which drives oxidative phosphorylation. The respiratory chain contains 3 multisubunit complexes succinate dehydrogenase (complex II, CII), ubiquinol-cytochrome c oxidoreductase (cytochrome b-c1 complex, complex III, CIII) and cytochrome c oxidase (complex IV, CIV), that cooperate to transfer electrons derived from NADH and succinate to molecular oxygen, creating an electrochemical gradient over the inner membrane that drives transmembrane transport and the ATP synthase. Cytochrome c oxidase is the component of the respiratory chain that catalyzes the reduction of oxygen to water. Electrons originating from reduced cytochrome c in the intermembrane space (IMS) are transferred via the dinuclear copper A center (CU(A)) of subunit 2 and heme A of subunit 1 to the active site in subunit 1, a binuclear center (BNC) formed by heme A3 and copper B (CU(B)). The BNC reduces molecular oxygen to 2 water molecules using 4 electrons from cytochrome c in the IMS and 4 protons from the mitochondrial matrix.</text>
</comment>
<dbReference type="Gene3D" id="1.10.287.70">
    <property type="match status" value="1"/>
</dbReference>
<keyword evidence="7 9" id="KW-0472">Membrane</keyword>
<evidence type="ECO:0000256" key="8">
    <source>
        <dbReference type="RuleBase" id="RU003375"/>
    </source>
</evidence>
<comment type="similarity">
    <text evidence="2 8">Belongs to the cytochrome c oxidase subunit 3 family.</text>
</comment>
<keyword evidence="4 8" id="KW-0812">Transmembrane</keyword>
<dbReference type="CDD" id="cd01665">
    <property type="entry name" value="Cyt_c_Oxidase_III"/>
    <property type="match status" value="1"/>
</dbReference>
<feature type="transmembrane region" description="Helical" evidence="9">
    <location>
        <begin position="243"/>
        <end position="262"/>
    </location>
</feature>
<gene>
    <name evidence="11" type="primary">cox3</name>
</gene>
<organism evidence="11">
    <name type="scientific">Spizellomyces punctatus</name>
    <dbReference type="NCBI Taxonomy" id="109760"/>
    <lineage>
        <taxon>Eukaryota</taxon>
        <taxon>Fungi</taxon>
        <taxon>Fungi incertae sedis</taxon>
        <taxon>Chytridiomycota</taxon>
        <taxon>Chytridiomycota incertae sedis</taxon>
        <taxon>Chytridiomycetes</taxon>
        <taxon>Spizellomycetales</taxon>
        <taxon>Spizellomycetaceae</taxon>
        <taxon>Spizellomyces</taxon>
    </lineage>
</organism>
<evidence type="ECO:0000256" key="4">
    <source>
        <dbReference type="ARBA" id="ARBA00022692"/>
    </source>
</evidence>
<dbReference type="PANTHER" id="PTHR11403">
    <property type="entry name" value="CYTOCHROME C OXIDASE SUBUNIT III"/>
    <property type="match status" value="1"/>
</dbReference>
<evidence type="ECO:0000256" key="7">
    <source>
        <dbReference type="ARBA" id="ARBA00023136"/>
    </source>
</evidence>
<name>Q950R2_SPIPN</name>
<feature type="transmembrane region" description="Helical" evidence="9">
    <location>
        <begin position="130"/>
        <end position="149"/>
    </location>
</feature>
<sequence>MNFNISARQAHPYHLVDVSPWPILMSMALLSTAIGLVSWLGQFPTNLVPQLVIIVLIALQWWRDVIREAKGGYHTTLVQRGILIGFLLFLLSEVMLFFSFFWAFFHSSLSPAVELGASWPPVGINAVNPWGIPLLGSCVLLASGFVLTLGHHAIVLGNKDLTLVSLFFTVLLGAFFLFLQFNEYYYGEFTIADSVFGSVFYMTTGLHALHVIVGVLFLTVCLVRVYLDSFTSEHHLAAEFAIYYWHLVDVVWLLVFLIYYYWGS</sequence>
<feature type="transmembrane region" description="Helical" evidence="9">
    <location>
        <begin position="199"/>
        <end position="223"/>
    </location>
</feature>
<evidence type="ECO:0000256" key="2">
    <source>
        <dbReference type="ARBA" id="ARBA00010581"/>
    </source>
</evidence>
<reference evidence="11" key="2">
    <citation type="journal article" date="2002" name="Mol. Biol. Evol.">
        <title>Hyaloraphidium curvatum: a linear mitochondrial genome, tRNA editing, and an evolutionary link to lower fungi.</title>
        <authorList>
            <person name="Forget L."/>
            <person name="Ustinova J."/>
            <person name="Wang Z."/>
            <person name="Huss V.A."/>
            <person name="Franz Lang B."/>
        </authorList>
    </citation>
    <scope>NUCLEOTIDE SEQUENCE</scope>
</reference>
<dbReference type="GO" id="GO:0016020">
    <property type="term" value="C:membrane"/>
    <property type="evidence" value="ECO:0007669"/>
    <property type="project" value="UniProtKB-SubCell"/>
</dbReference>
<accession>Q950R2</accession>
<evidence type="ECO:0000256" key="5">
    <source>
        <dbReference type="ARBA" id="ARBA00022967"/>
    </source>
</evidence>
<dbReference type="InterPro" id="IPR024791">
    <property type="entry name" value="Cyt_c/ubiquinol_Oxase_su3"/>
</dbReference>
<dbReference type="AlphaFoldDB" id="Q950R2"/>
<dbReference type="GO" id="GO:0004129">
    <property type="term" value="F:cytochrome-c oxidase activity"/>
    <property type="evidence" value="ECO:0007669"/>
    <property type="project" value="InterPro"/>
</dbReference>
<reference evidence="11" key="1">
    <citation type="submission" date="2001-07" db="EMBL/GenBank/DDBJ databases">
        <authorList>
            <person name="Lang F.B.F."/>
        </authorList>
    </citation>
    <scope>NUCLEOTIDE SEQUENCE</scope>
</reference>
<dbReference type="InterPro" id="IPR035973">
    <property type="entry name" value="Cyt_c_oxidase_su3-like_sf"/>
</dbReference>
<dbReference type="EMBL" id="AF404303">
    <property type="protein sequence ID" value="AAK84246.1"/>
    <property type="molecule type" value="Genomic_DNA"/>
</dbReference>